<reference evidence="2" key="3">
    <citation type="submission" date="2011-06" db="EMBL/GenBank/DDBJ databases">
        <title>Complete genome sequence of Pseudomonas stutzeri strain CGMCC 1.1803.</title>
        <authorList>
            <person name="Yan Y."/>
            <person name="Chen M."/>
            <person name="Lu W."/>
            <person name="Zhang W."/>
            <person name="Ping S."/>
            <person name="Lin M."/>
        </authorList>
    </citation>
    <scope>NUCLEOTIDE SEQUENCE [LARGE SCALE GENOMIC DNA]</scope>
    <source>
        <strain evidence="2">ATCC 17588 / DSM 5190 / CCUG 11256 / JCM 5965 / LMG 11199 / NCIMB 11358 / Stanier 221</strain>
    </source>
</reference>
<sequence length="39" mass="4616">MLRISAPPVIHGGQSRQQIDSLKKNKEFFIYIFFIYKTT</sequence>
<evidence type="ECO:0000313" key="1">
    <source>
        <dbReference type="EMBL" id="AEJ03558.1"/>
    </source>
</evidence>
<protein>
    <submittedName>
        <fullName evidence="1">Uncharacterized protein</fullName>
    </submittedName>
</protein>
<dbReference type="AlphaFoldDB" id="F8H610"/>
<dbReference type="KEGG" id="psz:PSTAB_0277"/>
<dbReference type="Proteomes" id="UP000008932">
    <property type="component" value="Chromosome"/>
</dbReference>
<organism evidence="1 2">
    <name type="scientific">Stutzerimonas stutzeri (strain ATCC 17588 / DSM 5190 / CCUG 11256 / JCM 5965 / LMG 11199 / NBRC 14165 / NCIMB 11358 / Stanier 221)</name>
    <name type="common">Pseudomonas stutzeri</name>
    <dbReference type="NCBI Taxonomy" id="96563"/>
    <lineage>
        <taxon>Bacteria</taxon>
        <taxon>Pseudomonadati</taxon>
        <taxon>Pseudomonadota</taxon>
        <taxon>Gammaproteobacteria</taxon>
        <taxon>Pseudomonadales</taxon>
        <taxon>Pseudomonadaceae</taxon>
        <taxon>Stutzerimonas</taxon>
    </lineage>
</organism>
<accession>F8H610</accession>
<reference evidence="1 2" key="1">
    <citation type="journal article" date="2011" name="J. Bacteriol.">
        <title>Complete Genome Sequence of the Type Strain Pseudomonas stutzeri CGMCC 1.1803.</title>
        <authorList>
            <person name="Chen M."/>
            <person name="Yan Y."/>
            <person name="Zhang W."/>
            <person name="Lu W."/>
            <person name="Wang J."/>
            <person name="Ping S."/>
            <person name="Lin M."/>
        </authorList>
    </citation>
    <scope>NUCLEOTIDE SEQUENCE [LARGE SCALE GENOMIC DNA]</scope>
    <source>
        <strain evidence="2">ATCC 17588 / DSM 5190 / CCUG 11256 / JCM 5965 / LMG 11199 / NCIMB 11358 / Stanier 221</strain>
    </source>
</reference>
<name>F8H610_STUS2</name>
<gene>
    <name evidence="1" type="ordered locus">PSTAB_0277</name>
</gene>
<proteinExistence type="predicted"/>
<reference key="2">
    <citation type="submission" date="2011-06" db="EMBL/GenBank/DDBJ databases">
        <title>Complete Genome Sequence of Pseudomonas stutzeri Strain CGMCC 1.1803.</title>
        <authorList>
            <person name="Yan Y."/>
            <person name="Chen M."/>
            <person name="Lu W."/>
            <person name="Zhang W."/>
            <person name="Ping S."/>
            <person name="Lin M."/>
        </authorList>
    </citation>
    <scope>NUCLEOTIDE SEQUENCE</scope>
    <source>
        <strain>ATCC 17588</strain>
    </source>
</reference>
<evidence type="ECO:0000313" key="2">
    <source>
        <dbReference type="Proteomes" id="UP000008932"/>
    </source>
</evidence>
<dbReference type="HOGENOM" id="CLU_3315767_0_0_6"/>
<dbReference type="EMBL" id="CP002881">
    <property type="protein sequence ID" value="AEJ03558.1"/>
    <property type="molecule type" value="Genomic_DNA"/>
</dbReference>